<dbReference type="EMBL" id="QXFU01003061">
    <property type="protein sequence ID" value="KAE8978743.1"/>
    <property type="molecule type" value="Genomic_DNA"/>
</dbReference>
<evidence type="ECO:0000313" key="2">
    <source>
        <dbReference type="EMBL" id="KAE9034177.1"/>
    </source>
</evidence>
<dbReference type="Proteomes" id="UP000429607">
    <property type="component" value="Unassembled WGS sequence"/>
</dbReference>
<accession>A0A6A3IGC7</accession>
<evidence type="ECO:0000313" key="4">
    <source>
        <dbReference type="Proteomes" id="UP000429607"/>
    </source>
</evidence>
<evidence type="ECO:0000313" key="1">
    <source>
        <dbReference type="EMBL" id="KAE8978743.1"/>
    </source>
</evidence>
<dbReference type="OrthoDB" id="117265at2759"/>
<protein>
    <recommendedName>
        <fullName evidence="7">RING-type domain-containing protein</fullName>
    </recommendedName>
</protein>
<name>A0A6A3IGC7_9STRA</name>
<evidence type="ECO:0000313" key="5">
    <source>
        <dbReference type="Proteomes" id="UP000434957"/>
    </source>
</evidence>
<keyword evidence="5" id="KW-1185">Reference proteome</keyword>
<dbReference type="EMBL" id="QXFT01002333">
    <property type="protein sequence ID" value="KAE9299946.1"/>
    <property type="molecule type" value="Genomic_DNA"/>
</dbReference>
<organism evidence="1 6">
    <name type="scientific">Phytophthora rubi</name>
    <dbReference type="NCBI Taxonomy" id="129364"/>
    <lineage>
        <taxon>Eukaryota</taxon>
        <taxon>Sar</taxon>
        <taxon>Stramenopiles</taxon>
        <taxon>Oomycota</taxon>
        <taxon>Peronosporomycetes</taxon>
        <taxon>Peronosporales</taxon>
        <taxon>Peronosporaceae</taxon>
        <taxon>Phytophthora</taxon>
    </lineage>
</organism>
<evidence type="ECO:0008006" key="7">
    <source>
        <dbReference type="Google" id="ProtNLM"/>
    </source>
</evidence>
<dbReference type="EMBL" id="QXFV01000559">
    <property type="protein sequence ID" value="KAE9034177.1"/>
    <property type="molecule type" value="Genomic_DNA"/>
</dbReference>
<dbReference type="SUPFAM" id="SSF57850">
    <property type="entry name" value="RING/U-box"/>
    <property type="match status" value="1"/>
</dbReference>
<dbReference type="Proteomes" id="UP000434957">
    <property type="component" value="Unassembled WGS sequence"/>
</dbReference>
<evidence type="ECO:0000313" key="3">
    <source>
        <dbReference type="EMBL" id="KAE9299946.1"/>
    </source>
</evidence>
<reference evidence="4 6" key="1">
    <citation type="submission" date="2018-09" db="EMBL/GenBank/DDBJ databases">
        <title>Genomic investigation of the strawberry pathogen Phytophthora fragariae indicates pathogenicity is determined by transcriptional variation in three key races.</title>
        <authorList>
            <person name="Adams T.M."/>
            <person name="Armitage A.D."/>
            <person name="Sobczyk M.K."/>
            <person name="Bates H.J."/>
            <person name="Dunwell J.M."/>
            <person name="Nellist C.F."/>
            <person name="Harrison R.J."/>
        </authorList>
    </citation>
    <scope>NUCLEOTIDE SEQUENCE [LARGE SCALE GENOMIC DNA]</scope>
    <source>
        <strain evidence="2 4">SCRP249</strain>
        <strain evidence="1 6">SCRP324</strain>
        <strain evidence="3 5">SCRP333</strain>
    </source>
</reference>
<dbReference type="Proteomes" id="UP000435112">
    <property type="component" value="Unassembled WGS sequence"/>
</dbReference>
<dbReference type="AlphaFoldDB" id="A0A6A3IGC7"/>
<comment type="caution">
    <text evidence="1">The sequence shown here is derived from an EMBL/GenBank/DDBJ whole genome shotgun (WGS) entry which is preliminary data.</text>
</comment>
<proteinExistence type="predicted"/>
<sequence>MHTPVMKAGSLKRAKPLALPASVAWMERLSMDMTTAANKKPSLVKRNNTLYQLQLGYTPGLGQPSTSWTVSGTFDEYRSLQRQLVRALRPGHKCNAECKWLVNVVRKHFPKASLFCKNCPSTVESRRLSLLRLMTTVKASLVNHGNVGCSVFRDHVSAEFAAFLVGDCKDVEIQRLLKHTASASSTASTTSSTSLDEVAAEDELTVSAVSFTSDEENQVLGFELDDDFADFECVLCGLSLDAVEEGDATCVSPYCTTVTFECGHQCHDLCALQRLDVEAKCPLCK</sequence>
<evidence type="ECO:0000313" key="6">
    <source>
        <dbReference type="Proteomes" id="UP000435112"/>
    </source>
</evidence>
<gene>
    <name evidence="2" type="ORF">PR001_g9852</name>
    <name evidence="1" type="ORF">PR002_g24622</name>
    <name evidence="3" type="ORF">PR003_g22865</name>
</gene>